<name>A0A521DRV4_9RHOB</name>
<dbReference type="SUPFAM" id="SSF51120">
    <property type="entry name" value="beta-Roll"/>
    <property type="match status" value="3"/>
</dbReference>
<dbReference type="PANTHER" id="PTHR38340">
    <property type="entry name" value="S-LAYER PROTEIN"/>
    <property type="match status" value="1"/>
</dbReference>
<evidence type="ECO:0000313" key="4">
    <source>
        <dbReference type="Proteomes" id="UP000319014"/>
    </source>
</evidence>
<keyword evidence="4" id="KW-1185">Reference proteome</keyword>
<proteinExistence type="predicted"/>
<dbReference type="RefSeq" id="WP_142663376.1">
    <property type="nucleotide sequence ID" value="NZ_FXTK01000009.1"/>
</dbReference>
<dbReference type="PROSITE" id="PS00330">
    <property type="entry name" value="HEMOLYSIN_CALCIUM"/>
    <property type="match status" value="7"/>
</dbReference>
<dbReference type="PANTHER" id="PTHR38340:SF1">
    <property type="entry name" value="S-LAYER PROTEIN"/>
    <property type="match status" value="1"/>
</dbReference>
<gene>
    <name evidence="3" type="ORF">SAMN06265221_109104</name>
</gene>
<dbReference type="InterPro" id="IPR001343">
    <property type="entry name" value="Hemolysn_Ca-bd"/>
</dbReference>
<dbReference type="PRINTS" id="PR00313">
    <property type="entry name" value="CABNDNGRPT"/>
</dbReference>
<dbReference type="OrthoDB" id="7753598at2"/>
<dbReference type="AlphaFoldDB" id="A0A521DRV4"/>
<reference evidence="3 4" key="1">
    <citation type="submission" date="2017-05" db="EMBL/GenBank/DDBJ databases">
        <authorList>
            <person name="Varghese N."/>
            <person name="Submissions S."/>
        </authorList>
    </citation>
    <scope>NUCLEOTIDE SEQUENCE [LARGE SCALE GENOMIC DNA]</scope>
    <source>
        <strain evidence="3 4">DSM 100094</strain>
    </source>
</reference>
<dbReference type="InterPro" id="IPR050557">
    <property type="entry name" value="RTX_toxin/Mannuronan_C5-epim"/>
</dbReference>
<evidence type="ECO:0000313" key="3">
    <source>
        <dbReference type="EMBL" id="SMO74436.1"/>
    </source>
</evidence>
<dbReference type="InterPro" id="IPR011049">
    <property type="entry name" value="Serralysin-like_metalloprot_C"/>
</dbReference>
<dbReference type="InterPro" id="IPR018511">
    <property type="entry name" value="Hemolysin-typ_Ca-bd_CS"/>
</dbReference>
<accession>A0A521DRV4</accession>
<dbReference type="GO" id="GO:0005509">
    <property type="term" value="F:calcium ion binding"/>
    <property type="evidence" value="ECO:0007669"/>
    <property type="project" value="InterPro"/>
</dbReference>
<protein>
    <submittedName>
        <fullName evidence="3">Ca2+-binding protein, RTX toxin-related</fullName>
    </submittedName>
</protein>
<dbReference type="Pfam" id="PF00353">
    <property type="entry name" value="HemolysinCabind"/>
    <property type="match status" value="4"/>
</dbReference>
<keyword evidence="2" id="KW-0964">Secreted</keyword>
<dbReference type="GO" id="GO:0005576">
    <property type="term" value="C:extracellular region"/>
    <property type="evidence" value="ECO:0007669"/>
    <property type="project" value="UniProtKB-SubCell"/>
</dbReference>
<dbReference type="EMBL" id="FXTK01000009">
    <property type="protein sequence ID" value="SMO74436.1"/>
    <property type="molecule type" value="Genomic_DNA"/>
</dbReference>
<comment type="subcellular location">
    <subcellularLocation>
        <location evidence="1">Secreted</location>
    </subcellularLocation>
</comment>
<organism evidence="3 4">
    <name type="scientific">Paracoccus laeviglucosivorans</name>
    <dbReference type="NCBI Taxonomy" id="1197861"/>
    <lineage>
        <taxon>Bacteria</taxon>
        <taxon>Pseudomonadati</taxon>
        <taxon>Pseudomonadota</taxon>
        <taxon>Alphaproteobacteria</taxon>
        <taxon>Rhodobacterales</taxon>
        <taxon>Paracoccaceae</taxon>
        <taxon>Paracoccus</taxon>
    </lineage>
</organism>
<evidence type="ECO:0000256" key="1">
    <source>
        <dbReference type="ARBA" id="ARBA00004613"/>
    </source>
</evidence>
<dbReference type="Proteomes" id="UP000319014">
    <property type="component" value="Unassembled WGS sequence"/>
</dbReference>
<sequence length="551" mass="56235">MPPILDARTYVQLDGADAAGQVWGLQWTVSGLGSPDYYEVYRYDQSTGSWSDFAGAYHFFGGYTGAISIGRDSVIGQVFELGAFPSSGSPAGLQVGDRVVLGSGDFLVMGFNDDDLWTGRRGAHDEIYGGFGNDTLNGGWGNDTIDGGAGDDRLIGEAGNDSLYGGTGLDTLVGGAGDDILDGGPGINLLVGGLGDDTYVGVDAGAIVELPGGGRDLVLSSQSWQLTANIEDLHLIGFGALDGTGNAMANRITGNRDANHIWGLDGNDILAGAAGDDVIEGGNGADTLNGGIGHDTLIGGNGIDTVLFDGNWSVWVNLSLTGPQSTGHGADQLNGIENIVTGGGHDRLTGNALANFINSGAGDDALDGGAGNDRLDGGAGADTMTGGAGNDIYHVGNTGDRIVGGAGDGIDRIISTINIDLGRVAIYGGVEHVTLSGAAFSAFGNAGSNVMIGNAGRNFLAGREGADQLVGGGGADVFLFREAFDFDTIMDFQDNIDTIRLLDFDGVTNFAQARAHAVQTGANVTFDFGGGDRLVVRNTTLDALADDMIFA</sequence>
<evidence type="ECO:0000256" key="2">
    <source>
        <dbReference type="ARBA" id="ARBA00022525"/>
    </source>
</evidence>
<dbReference type="Gene3D" id="2.150.10.10">
    <property type="entry name" value="Serralysin-like metalloprotease, C-terminal"/>
    <property type="match status" value="4"/>
</dbReference>